<proteinExistence type="inferred from homology"/>
<evidence type="ECO:0000313" key="5">
    <source>
        <dbReference type="EMBL" id="CAF0766876.1"/>
    </source>
</evidence>
<dbReference type="Proteomes" id="UP000663879">
    <property type="component" value="Unassembled WGS sequence"/>
</dbReference>
<keyword evidence="6" id="KW-1185">Reference proteome</keyword>
<dbReference type="InterPro" id="IPR003653">
    <property type="entry name" value="Peptidase_C48_C"/>
</dbReference>
<feature type="non-terminal residue" evidence="5">
    <location>
        <position position="1"/>
    </location>
</feature>
<sequence length="540" mass="62752">LAQDGIIDSDKSWLSSCVAHTMKRFCHSIKPLIKNPSFYKYVCYLFSLLVNSTSLGTISNYFKKISVVLLSPNQNDILSEALEFLKKELNSRSEPEKKLIKNISNSFEVQIEDQTAQRVDEVLTEIESTFKQCEYEFSELSNVNETIFEDIGFKIDKKSDTIKSLSPFYSHFKKIELEVKQSLECKTSVDTNQFHNVALFNHLIENFMPYCFIWSGFTFVEMDTTRLTNGSIENFNRFLKLNVSKNVLPHAHINNHSSHIIGNNIEYLKQFNKMFLNVKRKGTVTIKDKQQFEENIHEAIESYSKKLKLDIQNDQGYQTGVDVDKLVNQISNPSTQSSTQLHYKINGLIITHNDLFLLEKKRSWLNEILIEAYLSLFVIENKTFIITSSTAYNILIEGIFELGNKIYNQKNNLSGYKSIVGAVLINNNHWNCFFVDLENGQFIYLDPKTDEPTNELKAFDNWNRYTNALNIKKEWKLRSLKNVTRQKDLDNYNCGVYVCQYLKLLLSNNFNLCFLQKNSLAQLDIVRCEMLNELKSKIFN</sequence>
<dbReference type="GO" id="GO:0006508">
    <property type="term" value="P:proteolysis"/>
    <property type="evidence" value="ECO:0007669"/>
    <property type="project" value="UniProtKB-KW"/>
</dbReference>
<dbReference type="EMBL" id="CAJNOC010000482">
    <property type="protein sequence ID" value="CAF0766876.1"/>
    <property type="molecule type" value="Genomic_DNA"/>
</dbReference>
<dbReference type="GO" id="GO:0008234">
    <property type="term" value="F:cysteine-type peptidase activity"/>
    <property type="evidence" value="ECO:0007669"/>
    <property type="project" value="InterPro"/>
</dbReference>
<comment type="similarity">
    <text evidence="1">Belongs to the peptidase C48 family.</text>
</comment>
<comment type="caution">
    <text evidence="5">The sequence shown here is derived from an EMBL/GenBank/DDBJ whole genome shotgun (WGS) entry which is preliminary data.</text>
</comment>
<accession>A0A813QGW2</accession>
<dbReference type="SUPFAM" id="SSF54001">
    <property type="entry name" value="Cysteine proteinases"/>
    <property type="match status" value="1"/>
</dbReference>
<dbReference type="Pfam" id="PF02902">
    <property type="entry name" value="Peptidase_C48"/>
    <property type="match status" value="1"/>
</dbReference>
<dbReference type="AlphaFoldDB" id="A0A813QGW2"/>
<keyword evidence="2" id="KW-0645">Protease</keyword>
<organism evidence="5 6">
    <name type="scientific">Brachionus calyciflorus</name>
    <dbReference type="NCBI Taxonomy" id="104777"/>
    <lineage>
        <taxon>Eukaryota</taxon>
        <taxon>Metazoa</taxon>
        <taxon>Spiralia</taxon>
        <taxon>Gnathifera</taxon>
        <taxon>Rotifera</taxon>
        <taxon>Eurotatoria</taxon>
        <taxon>Monogononta</taxon>
        <taxon>Pseudotrocha</taxon>
        <taxon>Ploima</taxon>
        <taxon>Brachionidae</taxon>
        <taxon>Brachionus</taxon>
    </lineage>
</organism>
<evidence type="ECO:0000256" key="2">
    <source>
        <dbReference type="ARBA" id="ARBA00022670"/>
    </source>
</evidence>
<gene>
    <name evidence="5" type="ORF">OXX778_LOCUS4739</name>
</gene>
<evidence type="ECO:0000313" key="6">
    <source>
        <dbReference type="Proteomes" id="UP000663879"/>
    </source>
</evidence>
<feature type="domain" description="Ubiquitin-like protease family profile" evidence="4">
    <location>
        <begin position="348"/>
        <end position="505"/>
    </location>
</feature>
<reference evidence="5" key="1">
    <citation type="submission" date="2021-02" db="EMBL/GenBank/DDBJ databases">
        <authorList>
            <person name="Nowell W R."/>
        </authorList>
    </citation>
    <scope>NUCLEOTIDE SEQUENCE</scope>
    <source>
        <strain evidence="5">Ploen Becks lab</strain>
    </source>
</reference>
<dbReference type="Gene3D" id="3.40.395.10">
    <property type="entry name" value="Adenoviral Proteinase, Chain A"/>
    <property type="match status" value="1"/>
</dbReference>
<dbReference type="InterPro" id="IPR038765">
    <property type="entry name" value="Papain-like_cys_pep_sf"/>
</dbReference>
<keyword evidence="3" id="KW-0378">Hydrolase</keyword>
<name>A0A813QGW2_9BILA</name>
<protein>
    <recommendedName>
        <fullName evidence="4">Ubiquitin-like protease family profile domain-containing protein</fullName>
    </recommendedName>
</protein>
<dbReference type="PROSITE" id="PS50600">
    <property type="entry name" value="ULP_PROTEASE"/>
    <property type="match status" value="1"/>
</dbReference>
<evidence type="ECO:0000256" key="3">
    <source>
        <dbReference type="ARBA" id="ARBA00022801"/>
    </source>
</evidence>
<evidence type="ECO:0000259" key="4">
    <source>
        <dbReference type="PROSITE" id="PS50600"/>
    </source>
</evidence>
<evidence type="ECO:0000256" key="1">
    <source>
        <dbReference type="ARBA" id="ARBA00005234"/>
    </source>
</evidence>